<dbReference type="Proteomes" id="UP000603352">
    <property type="component" value="Unassembled WGS sequence"/>
</dbReference>
<dbReference type="Pfam" id="PF14824">
    <property type="entry name" value="Sirohm_synth_M"/>
    <property type="match status" value="1"/>
</dbReference>
<keyword evidence="3" id="KW-0560">Oxidoreductase</keyword>
<comment type="pathway">
    <text evidence="1">Porphyrin-containing compound metabolism; siroheme biosynthesis; sirohydrochlorin from precorrin-2: step 1/1.</text>
</comment>
<dbReference type="EC" id="1.3.1.76" evidence="2"/>
<evidence type="ECO:0000256" key="1">
    <source>
        <dbReference type="ARBA" id="ARBA00005010"/>
    </source>
</evidence>
<dbReference type="InterPro" id="IPR028281">
    <property type="entry name" value="Sirohaem_synthase_central"/>
</dbReference>
<gene>
    <name evidence="8" type="ORF">GCM10011505_35850</name>
</gene>
<keyword evidence="9" id="KW-1185">Reference proteome</keyword>
<dbReference type="SUPFAM" id="SSF75615">
    <property type="entry name" value="Siroheme synthase middle domains-like"/>
    <property type="match status" value="1"/>
</dbReference>
<dbReference type="PANTHER" id="PTHR35330">
    <property type="entry name" value="SIROHEME BIOSYNTHESIS PROTEIN MET8"/>
    <property type="match status" value="1"/>
</dbReference>
<dbReference type="SUPFAM" id="SSF51735">
    <property type="entry name" value="NAD(P)-binding Rossmann-fold domains"/>
    <property type="match status" value="1"/>
</dbReference>
<dbReference type="EMBL" id="BMDZ01000048">
    <property type="protein sequence ID" value="GGB51610.1"/>
    <property type="molecule type" value="Genomic_DNA"/>
</dbReference>
<dbReference type="PANTHER" id="PTHR35330:SF1">
    <property type="entry name" value="SIROHEME BIOSYNTHESIS PROTEIN MET8"/>
    <property type="match status" value="1"/>
</dbReference>
<evidence type="ECO:0000313" key="9">
    <source>
        <dbReference type="Proteomes" id="UP000603352"/>
    </source>
</evidence>
<dbReference type="InterPro" id="IPR036291">
    <property type="entry name" value="NAD(P)-bd_dom_sf"/>
</dbReference>
<protein>
    <recommendedName>
        <fullName evidence="2">precorrin-2 dehydrogenase</fullName>
        <ecNumber evidence="2">1.3.1.76</ecNumber>
    </recommendedName>
</protein>
<sequence>MSHLLPLSLDLRRLAVAVAGAGPKALARVTMITDAGAIRPTVYAPGADTGFLAAVEALGAVPVDRLPDDDDLAALRLLFVADIDPPVARALHDRAEALKVLVNVEDVVPLCAAQVPSILRRGDLTIAVSTAGASPSLAIALKAELARLIGPEWAARTATIRKLRMALRGRGLAPAAVKAASDALIRDNGWLPLATAPAQANHVTDAASVDPVAAEDGPRRAKA</sequence>
<organism evidence="8 9">
    <name type="scientific">Tistrella bauzanensis</name>
    <dbReference type="NCBI Taxonomy" id="657419"/>
    <lineage>
        <taxon>Bacteria</taxon>
        <taxon>Pseudomonadati</taxon>
        <taxon>Pseudomonadota</taxon>
        <taxon>Alphaproteobacteria</taxon>
        <taxon>Geminicoccales</taxon>
        <taxon>Geminicoccaceae</taxon>
        <taxon>Tistrella</taxon>
    </lineage>
</organism>
<evidence type="ECO:0000256" key="6">
    <source>
        <dbReference type="ARBA" id="ARBA00047561"/>
    </source>
</evidence>
<dbReference type="Pfam" id="PF13241">
    <property type="entry name" value="NAD_binding_7"/>
    <property type="match status" value="1"/>
</dbReference>
<dbReference type="InterPro" id="IPR006367">
    <property type="entry name" value="Sirohaem_synthase_N"/>
</dbReference>
<evidence type="ECO:0000259" key="7">
    <source>
        <dbReference type="Pfam" id="PF14824"/>
    </source>
</evidence>
<dbReference type="NCBIfam" id="TIGR01470">
    <property type="entry name" value="cysG_Nterm"/>
    <property type="match status" value="1"/>
</dbReference>
<keyword evidence="5" id="KW-0627">Porphyrin biosynthesis</keyword>
<evidence type="ECO:0000256" key="3">
    <source>
        <dbReference type="ARBA" id="ARBA00023002"/>
    </source>
</evidence>
<dbReference type="Gene3D" id="3.30.160.110">
    <property type="entry name" value="Siroheme synthase, domain 2"/>
    <property type="match status" value="1"/>
</dbReference>
<comment type="catalytic activity">
    <reaction evidence="6">
        <text>precorrin-2 + NAD(+) = sirohydrochlorin + NADH + 2 H(+)</text>
        <dbReference type="Rhea" id="RHEA:15613"/>
        <dbReference type="ChEBI" id="CHEBI:15378"/>
        <dbReference type="ChEBI" id="CHEBI:57540"/>
        <dbReference type="ChEBI" id="CHEBI:57945"/>
        <dbReference type="ChEBI" id="CHEBI:58351"/>
        <dbReference type="ChEBI" id="CHEBI:58827"/>
        <dbReference type="EC" id="1.3.1.76"/>
    </reaction>
</comment>
<evidence type="ECO:0000256" key="2">
    <source>
        <dbReference type="ARBA" id="ARBA00012400"/>
    </source>
</evidence>
<name>A0ABQ1IVW4_9PROT</name>
<accession>A0ABQ1IVW4</accession>
<evidence type="ECO:0000313" key="8">
    <source>
        <dbReference type="EMBL" id="GGB51610.1"/>
    </source>
</evidence>
<evidence type="ECO:0000256" key="5">
    <source>
        <dbReference type="ARBA" id="ARBA00023244"/>
    </source>
</evidence>
<dbReference type="InterPro" id="IPR028161">
    <property type="entry name" value="Met8-like"/>
</dbReference>
<evidence type="ECO:0000256" key="4">
    <source>
        <dbReference type="ARBA" id="ARBA00023027"/>
    </source>
</evidence>
<proteinExistence type="predicted"/>
<comment type="caution">
    <text evidence="8">The sequence shown here is derived from an EMBL/GenBank/DDBJ whole genome shotgun (WGS) entry which is preliminary data.</text>
</comment>
<dbReference type="Gene3D" id="3.40.50.720">
    <property type="entry name" value="NAD(P)-binding Rossmann-like Domain"/>
    <property type="match status" value="1"/>
</dbReference>
<feature type="domain" description="Siroheme synthase central" evidence="7">
    <location>
        <begin position="121"/>
        <end position="147"/>
    </location>
</feature>
<reference evidence="9" key="1">
    <citation type="journal article" date="2019" name="Int. J. Syst. Evol. Microbiol.">
        <title>The Global Catalogue of Microorganisms (GCM) 10K type strain sequencing project: providing services to taxonomists for standard genome sequencing and annotation.</title>
        <authorList>
            <consortium name="The Broad Institute Genomics Platform"/>
            <consortium name="The Broad Institute Genome Sequencing Center for Infectious Disease"/>
            <person name="Wu L."/>
            <person name="Ma J."/>
        </authorList>
    </citation>
    <scope>NUCLEOTIDE SEQUENCE [LARGE SCALE GENOMIC DNA]</scope>
    <source>
        <strain evidence="9">CGMCC 1.10188</strain>
    </source>
</reference>
<keyword evidence="4" id="KW-0520">NAD</keyword>
<dbReference type="RefSeq" id="WP_188580367.1">
    <property type="nucleotide sequence ID" value="NZ_BMDZ01000048.1"/>
</dbReference>